<evidence type="ECO:0000256" key="1">
    <source>
        <dbReference type="ARBA" id="ARBA00007626"/>
    </source>
</evidence>
<dbReference type="Pfam" id="PF12854">
    <property type="entry name" value="PPR_1"/>
    <property type="match status" value="1"/>
</dbReference>
<proteinExistence type="inferred from homology"/>
<dbReference type="EMBL" id="JACGCM010002781">
    <property type="protein sequence ID" value="KAF6135680.1"/>
    <property type="molecule type" value="Genomic_DNA"/>
</dbReference>
<evidence type="ECO:0000313" key="4">
    <source>
        <dbReference type="EMBL" id="KAF6135680.1"/>
    </source>
</evidence>
<evidence type="ECO:0000256" key="2">
    <source>
        <dbReference type="ARBA" id="ARBA00022737"/>
    </source>
</evidence>
<keyword evidence="5" id="KW-1185">Reference proteome</keyword>
<comment type="similarity">
    <text evidence="1">Belongs to the PPR family. P subfamily.</text>
</comment>
<dbReference type="AlphaFoldDB" id="A0A7J7KZ71"/>
<dbReference type="Pfam" id="PF13041">
    <property type="entry name" value="PPR_2"/>
    <property type="match status" value="1"/>
</dbReference>
<dbReference type="InterPro" id="IPR011990">
    <property type="entry name" value="TPR-like_helical_dom_sf"/>
</dbReference>
<dbReference type="OrthoDB" id="340227at2759"/>
<sequence length="309" mass="35055">MMDKGFSLDNVTCTMVVDAFCKRRSIGKVFGLFEKMSEVGLPPNLINCTVLVDRSTYTTIDGHCKAKNITRAHELMSRMVKEGCEPNISTYNSIVDGLVDEAYQLLQMGFDNGLKPDRITYTIIITEYCKRTHTKCAMVFWKMNDHGRVADAITYGALISCLCKESKFDESHLLYNAMIDNRFSLCEVTRLTLTVLFNKFLDNFDSNKGLTKDIGISNDDDKTGAIDSKPISIEFAYAISDDLYFYEQELRARWSNNKRLSTGLRSRDGDPRSPTLVHGFPNPKACLSLEELGHVNSRRRQSKCIKNKQ</sequence>
<reference evidence="4 5" key="1">
    <citation type="journal article" date="2020" name="IScience">
        <title>Genome Sequencing of the Endangered Kingdonia uniflora (Circaeasteraceae, Ranunculales) Reveals Potential Mechanisms of Evolutionary Specialization.</title>
        <authorList>
            <person name="Sun Y."/>
            <person name="Deng T."/>
            <person name="Zhang A."/>
            <person name="Moore M.J."/>
            <person name="Landis J.B."/>
            <person name="Lin N."/>
            <person name="Zhang H."/>
            <person name="Zhang X."/>
            <person name="Huang J."/>
            <person name="Zhang X."/>
            <person name="Sun H."/>
            <person name="Wang H."/>
        </authorList>
    </citation>
    <scope>NUCLEOTIDE SEQUENCE [LARGE SCALE GENOMIC DNA]</scope>
    <source>
        <strain evidence="4">TB1705</strain>
        <tissue evidence="4">Leaf</tissue>
    </source>
</reference>
<evidence type="ECO:0008006" key="6">
    <source>
        <dbReference type="Google" id="ProtNLM"/>
    </source>
</evidence>
<organism evidence="4 5">
    <name type="scientific">Kingdonia uniflora</name>
    <dbReference type="NCBI Taxonomy" id="39325"/>
    <lineage>
        <taxon>Eukaryota</taxon>
        <taxon>Viridiplantae</taxon>
        <taxon>Streptophyta</taxon>
        <taxon>Embryophyta</taxon>
        <taxon>Tracheophyta</taxon>
        <taxon>Spermatophyta</taxon>
        <taxon>Magnoliopsida</taxon>
        <taxon>Ranunculales</taxon>
        <taxon>Circaeasteraceae</taxon>
        <taxon>Kingdonia</taxon>
    </lineage>
</organism>
<dbReference type="NCBIfam" id="TIGR00756">
    <property type="entry name" value="PPR"/>
    <property type="match status" value="3"/>
</dbReference>
<evidence type="ECO:0000313" key="5">
    <source>
        <dbReference type="Proteomes" id="UP000541444"/>
    </source>
</evidence>
<comment type="caution">
    <text evidence="4">The sequence shown here is derived from an EMBL/GenBank/DDBJ whole genome shotgun (WGS) entry which is preliminary data.</text>
</comment>
<dbReference type="PROSITE" id="PS51375">
    <property type="entry name" value="PPR"/>
    <property type="match status" value="2"/>
</dbReference>
<gene>
    <name evidence="4" type="ORF">GIB67_028251</name>
</gene>
<dbReference type="Pfam" id="PF01535">
    <property type="entry name" value="PPR"/>
    <property type="match status" value="2"/>
</dbReference>
<dbReference type="Proteomes" id="UP000541444">
    <property type="component" value="Unassembled WGS sequence"/>
</dbReference>
<accession>A0A7J7KZ71</accession>
<protein>
    <recommendedName>
        <fullName evidence="6">Pentatricopeptide repeat-containing protein</fullName>
    </recommendedName>
</protein>
<feature type="repeat" description="PPR" evidence="3">
    <location>
        <begin position="9"/>
        <end position="43"/>
    </location>
</feature>
<keyword evidence="2" id="KW-0677">Repeat</keyword>
<dbReference type="InterPro" id="IPR002885">
    <property type="entry name" value="PPR_rpt"/>
</dbReference>
<evidence type="ECO:0000256" key="3">
    <source>
        <dbReference type="PROSITE-ProRule" id="PRU00708"/>
    </source>
</evidence>
<dbReference type="Gene3D" id="1.25.40.10">
    <property type="entry name" value="Tetratricopeptide repeat domain"/>
    <property type="match status" value="3"/>
</dbReference>
<feature type="repeat" description="PPR" evidence="3">
    <location>
        <begin position="151"/>
        <end position="185"/>
    </location>
</feature>
<dbReference type="PANTHER" id="PTHR47941">
    <property type="entry name" value="PENTATRICOPEPTIDE REPEAT-CONTAINING PROTEIN 3, MITOCHONDRIAL"/>
    <property type="match status" value="1"/>
</dbReference>
<name>A0A7J7KZ71_9MAGN</name>